<accession>A0A1I4TZE6</accession>
<reference evidence="2" key="1">
    <citation type="submission" date="2016-10" db="EMBL/GenBank/DDBJ databases">
        <authorList>
            <person name="Varghese N."/>
            <person name="Submissions S."/>
        </authorList>
    </citation>
    <scope>NUCLEOTIDE SEQUENCE [LARGE SCALE GENOMIC DNA]</scope>
    <source>
        <strain evidence="2">BL36</strain>
    </source>
</reference>
<name>A0A1I4TZE6_9HYPH</name>
<evidence type="ECO:0000313" key="2">
    <source>
        <dbReference type="Proteomes" id="UP000199048"/>
    </source>
</evidence>
<keyword evidence="2" id="KW-1185">Reference proteome</keyword>
<dbReference type="EMBL" id="FOTK01000061">
    <property type="protein sequence ID" value="SFM82122.1"/>
    <property type="molecule type" value="Genomic_DNA"/>
</dbReference>
<evidence type="ECO:0000313" key="1">
    <source>
        <dbReference type="EMBL" id="SFM82122.1"/>
    </source>
</evidence>
<protein>
    <submittedName>
        <fullName evidence="1">Uncharacterized protein</fullName>
    </submittedName>
</protein>
<proteinExistence type="predicted"/>
<sequence>MSEIRPADRLLAHNVVAEWLAWTDGLGSPRPRDVAVASLVGLITEALVMSREQAERRPFPADRIPMPQNADQAVGMWLIGENWVRSNAPERLKPELRDEPLP</sequence>
<dbReference type="AlphaFoldDB" id="A0A1I4TZE6"/>
<dbReference type="Proteomes" id="UP000199048">
    <property type="component" value="Unassembled WGS sequence"/>
</dbReference>
<gene>
    <name evidence="1" type="ORF">SAMN05192568_10611</name>
</gene>
<organism evidence="1 2">
    <name type="scientific">Methylobacterium pseudosasicola</name>
    <dbReference type="NCBI Taxonomy" id="582667"/>
    <lineage>
        <taxon>Bacteria</taxon>
        <taxon>Pseudomonadati</taxon>
        <taxon>Pseudomonadota</taxon>
        <taxon>Alphaproteobacteria</taxon>
        <taxon>Hyphomicrobiales</taxon>
        <taxon>Methylobacteriaceae</taxon>
        <taxon>Methylobacterium</taxon>
    </lineage>
</organism>